<organism evidence="8 9">
    <name type="scientific">Moraxella nonliquefaciens</name>
    <dbReference type="NCBI Taxonomy" id="478"/>
    <lineage>
        <taxon>Bacteria</taxon>
        <taxon>Pseudomonadati</taxon>
        <taxon>Pseudomonadota</taxon>
        <taxon>Gammaproteobacteria</taxon>
        <taxon>Moraxellales</taxon>
        <taxon>Moraxellaceae</taxon>
        <taxon>Moraxella</taxon>
    </lineage>
</organism>
<dbReference type="GO" id="GO:0005737">
    <property type="term" value="C:cytoplasm"/>
    <property type="evidence" value="ECO:0007669"/>
    <property type="project" value="UniProtKB-SubCell"/>
</dbReference>
<dbReference type="PANTHER" id="PTHR43033:SF1">
    <property type="entry name" value="TRNA(ILE)-LYSIDINE SYNTHASE-RELATED"/>
    <property type="match status" value="1"/>
</dbReference>
<dbReference type="GO" id="GO:0005524">
    <property type="term" value="F:ATP binding"/>
    <property type="evidence" value="ECO:0007669"/>
    <property type="project" value="UniProtKB-UniRule"/>
</dbReference>
<evidence type="ECO:0000256" key="5">
    <source>
        <dbReference type="ARBA" id="ARBA00048539"/>
    </source>
</evidence>
<dbReference type="RefSeq" id="WP_066891684.1">
    <property type="nucleotide sequence ID" value="NZ_LZDN01000002.1"/>
</dbReference>
<dbReference type="EC" id="6.3.4.19" evidence="6"/>
<dbReference type="InterPro" id="IPR012795">
    <property type="entry name" value="tRNA_Ile_lys_synt_N"/>
</dbReference>
<feature type="domain" description="tRNA(Ile)-lysidine/2-thiocytidine synthase N-terminal" evidence="7">
    <location>
        <begin position="21"/>
        <end position="199"/>
    </location>
</feature>
<dbReference type="SUPFAM" id="SSF82829">
    <property type="entry name" value="MesJ substrate recognition domain-like"/>
    <property type="match status" value="1"/>
</dbReference>
<dbReference type="OrthoDB" id="9807403at2"/>
<evidence type="ECO:0000259" key="7">
    <source>
        <dbReference type="Pfam" id="PF01171"/>
    </source>
</evidence>
<keyword evidence="1 6" id="KW-0436">Ligase</keyword>
<dbReference type="CDD" id="cd01992">
    <property type="entry name" value="TilS_N"/>
    <property type="match status" value="1"/>
</dbReference>
<comment type="function">
    <text evidence="6">Ligates lysine onto the cytidine present at position 34 of the AUA codon-specific tRNA(Ile) that contains the anticodon CAU, in an ATP-dependent manner. Cytidine is converted to lysidine, thus changing the amino acid specificity of the tRNA from methionine to isoleucine.</text>
</comment>
<protein>
    <recommendedName>
        <fullName evidence="6">tRNA(Ile)-lysidine synthase</fullName>
        <ecNumber evidence="6">6.3.4.19</ecNumber>
    </recommendedName>
    <alternativeName>
        <fullName evidence="6">tRNA(Ile)-2-lysyl-cytidine synthase</fullName>
    </alternativeName>
    <alternativeName>
        <fullName evidence="6">tRNA(Ile)-lysidine synthetase</fullName>
    </alternativeName>
</protein>
<comment type="subcellular location">
    <subcellularLocation>
        <location evidence="6">Cytoplasm</location>
    </subcellularLocation>
</comment>
<dbReference type="AlphaFoldDB" id="A0A1B8PLG3"/>
<dbReference type="HAMAP" id="MF_01161">
    <property type="entry name" value="tRNA_Ile_lys_synt"/>
    <property type="match status" value="1"/>
</dbReference>
<dbReference type="InterPro" id="IPR011063">
    <property type="entry name" value="TilS/TtcA_N"/>
</dbReference>
<evidence type="ECO:0000256" key="2">
    <source>
        <dbReference type="ARBA" id="ARBA00022694"/>
    </source>
</evidence>
<accession>A0A1B8PLG3</accession>
<gene>
    <name evidence="6" type="primary">tilS</name>
    <name evidence="8" type="ORF">A9Z60_05335</name>
</gene>
<keyword evidence="6" id="KW-0963">Cytoplasm</keyword>
<sequence length="485" mass="54817">MSACPILSALTALSDLPYPLYLACSGGRDSLVLAYGCYLLYQRGKLEKLPTLLHVHHGMQQANDDWAKLVGAWADEHGFNWQILPLTLTKKNETTARTARYQALARAMADDGVLLVAHHADDQAETVLMRLINGAGVQGLSGMRVWQTKTIQGRKLSIHRPLLGISRHQISAFAHAHALAYVDDPTNETTDNARNLIRNDILPRLSALNPKVRQNIARTAHLMNDAHLLMNKTVFDLFKKCTSTSTNNHTPFVDCLDIQALRTLLAFEQSAAVRFFVQGDKPLAPSYQTMSDTMALTARTDGDHSTKIFWQGGIDENMDNTAIVLCRYKDILYRHHHDLFLLLQDKMSDDKIPLTSSKMILKKNATFAIFLECHDGLYELLMDKMAYIKPITRDEWVWVCEGYVDKDGQTQIGSTKLGGKKLYQKLSIPTWQRPNLWGIYAYDEPVLMMSMEKYWLTDSTMFGDLFALFDGKYMGRTLLAVDKLI</sequence>
<keyword evidence="3 6" id="KW-0547">Nucleotide-binding</keyword>
<evidence type="ECO:0000313" key="9">
    <source>
        <dbReference type="Proteomes" id="UP000092671"/>
    </source>
</evidence>
<keyword evidence="4 6" id="KW-0067">ATP-binding</keyword>
<dbReference type="InterPro" id="IPR014729">
    <property type="entry name" value="Rossmann-like_a/b/a_fold"/>
</dbReference>
<evidence type="ECO:0000256" key="3">
    <source>
        <dbReference type="ARBA" id="ARBA00022741"/>
    </source>
</evidence>
<comment type="caution">
    <text evidence="8">The sequence shown here is derived from an EMBL/GenBank/DDBJ whole genome shotgun (WGS) entry which is preliminary data.</text>
</comment>
<dbReference type="GO" id="GO:0006400">
    <property type="term" value="P:tRNA modification"/>
    <property type="evidence" value="ECO:0007669"/>
    <property type="project" value="UniProtKB-UniRule"/>
</dbReference>
<dbReference type="InterPro" id="IPR012094">
    <property type="entry name" value="tRNA_Ile_lys_synt"/>
</dbReference>
<comment type="similarity">
    <text evidence="6">Belongs to the tRNA(Ile)-lysidine synthase family.</text>
</comment>
<evidence type="ECO:0000256" key="6">
    <source>
        <dbReference type="HAMAP-Rule" id="MF_01161"/>
    </source>
</evidence>
<evidence type="ECO:0000313" key="8">
    <source>
        <dbReference type="EMBL" id="OBX51984.1"/>
    </source>
</evidence>
<dbReference type="EMBL" id="LZDN01000002">
    <property type="protein sequence ID" value="OBX51984.1"/>
    <property type="molecule type" value="Genomic_DNA"/>
</dbReference>
<proteinExistence type="inferred from homology"/>
<dbReference type="NCBIfam" id="TIGR02432">
    <property type="entry name" value="lysidine_TilS_N"/>
    <property type="match status" value="1"/>
</dbReference>
<dbReference type="GO" id="GO:0032267">
    <property type="term" value="F:tRNA(Ile)-lysidine synthase activity"/>
    <property type="evidence" value="ECO:0007669"/>
    <property type="project" value="UniProtKB-EC"/>
</dbReference>
<comment type="domain">
    <text evidence="6">The N-terminal region contains the highly conserved SGGXDS motif, predicted to be a P-loop motif involved in ATP binding.</text>
</comment>
<reference evidence="8 9" key="1">
    <citation type="submission" date="2016-06" db="EMBL/GenBank/DDBJ databases">
        <title>Draft genome of Moraxella nonliquefaciens CCUG 60284.</title>
        <authorList>
            <person name="Salva-Serra F."/>
            <person name="Engstrom-Jakobsson H."/>
            <person name="Thorell K."/>
            <person name="Gonzales-Siles L."/>
            <person name="Karlsson R."/>
            <person name="Boulund F."/>
            <person name="Engstrand L."/>
            <person name="Kristiansson E."/>
            <person name="Moore E."/>
        </authorList>
    </citation>
    <scope>NUCLEOTIDE SEQUENCE [LARGE SCALE GENOMIC DNA]</scope>
    <source>
        <strain evidence="8 9">CCUG 60284</strain>
    </source>
</reference>
<dbReference type="Gene3D" id="3.40.50.620">
    <property type="entry name" value="HUPs"/>
    <property type="match status" value="1"/>
</dbReference>
<feature type="binding site" evidence="6">
    <location>
        <begin position="25"/>
        <end position="30"/>
    </location>
    <ligand>
        <name>ATP</name>
        <dbReference type="ChEBI" id="CHEBI:30616"/>
    </ligand>
</feature>
<comment type="catalytic activity">
    <reaction evidence="5 6">
        <text>cytidine(34) in tRNA(Ile2) + L-lysine + ATP = lysidine(34) in tRNA(Ile2) + AMP + diphosphate + H(+)</text>
        <dbReference type="Rhea" id="RHEA:43744"/>
        <dbReference type="Rhea" id="RHEA-COMP:10625"/>
        <dbReference type="Rhea" id="RHEA-COMP:10670"/>
        <dbReference type="ChEBI" id="CHEBI:15378"/>
        <dbReference type="ChEBI" id="CHEBI:30616"/>
        <dbReference type="ChEBI" id="CHEBI:32551"/>
        <dbReference type="ChEBI" id="CHEBI:33019"/>
        <dbReference type="ChEBI" id="CHEBI:82748"/>
        <dbReference type="ChEBI" id="CHEBI:83665"/>
        <dbReference type="ChEBI" id="CHEBI:456215"/>
        <dbReference type="EC" id="6.3.4.19"/>
    </reaction>
</comment>
<evidence type="ECO:0000256" key="4">
    <source>
        <dbReference type="ARBA" id="ARBA00022840"/>
    </source>
</evidence>
<evidence type="ECO:0000256" key="1">
    <source>
        <dbReference type="ARBA" id="ARBA00022598"/>
    </source>
</evidence>
<dbReference type="Pfam" id="PF01171">
    <property type="entry name" value="ATP_bind_3"/>
    <property type="match status" value="1"/>
</dbReference>
<name>A0A1B8PLG3_MORNO</name>
<dbReference type="SUPFAM" id="SSF52402">
    <property type="entry name" value="Adenine nucleotide alpha hydrolases-like"/>
    <property type="match status" value="1"/>
</dbReference>
<keyword evidence="2 6" id="KW-0819">tRNA processing</keyword>
<dbReference type="PANTHER" id="PTHR43033">
    <property type="entry name" value="TRNA(ILE)-LYSIDINE SYNTHASE-RELATED"/>
    <property type="match status" value="1"/>
</dbReference>
<dbReference type="Proteomes" id="UP000092671">
    <property type="component" value="Unassembled WGS sequence"/>
</dbReference>